<dbReference type="InterPro" id="IPR012093">
    <property type="entry name" value="Pirin"/>
</dbReference>
<keyword evidence="6" id="KW-0223">Dioxygenase</keyword>
<evidence type="ECO:0000256" key="3">
    <source>
        <dbReference type="RuleBase" id="RU003457"/>
    </source>
</evidence>
<evidence type="ECO:0000313" key="6">
    <source>
        <dbReference type="EMBL" id="VGO21813.1"/>
    </source>
</evidence>
<accession>A0A6C2UPE7</accession>
<dbReference type="Proteomes" id="UP000346198">
    <property type="component" value="Unassembled WGS sequence"/>
</dbReference>
<dbReference type="Pfam" id="PF02678">
    <property type="entry name" value="Pirin"/>
    <property type="match status" value="1"/>
</dbReference>
<dbReference type="SUPFAM" id="SSF51182">
    <property type="entry name" value="RmlC-like cupins"/>
    <property type="match status" value="1"/>
</dbReference>
<comment type="cofactor">
    <cofactor evidence="2">
        <name>Fe cation</name>
        <dbReference type="ChEBI" id="CHEBI:24875"/>
    </cofactor>
    <text evidence="2">Binds 1 Fe cation per subunit.</text>
</comment>
<feature type="binding site" evidence="2">
    <location>
        <position position="103"/>
    </location>
    <ligand>
        <name>Fe cation</name>
        <dbReference type="ChEBI" id="CHEBI:24875"/>
    </ligand>
</feature>
<dbReference type="GO" id="GO:0051213">
    <property type="term" value="F:dioxygenase activity"/>
    <property type="evidence" value="ECO:0007669"/>
    <property type="project" value="UniProtKB-KW"/>
</dbReference>
<feature type="binding site" evidence="2">
    <location>
        <position position="101"/>
    </location>
    <ligand>
        <name>Fe cation</name>
        <dbReference type="ChEBI" id="CHEBI:24875"/>
    </ligand>
</feature>
<dbReference type="GO" id="GO:0046872">
    <property type="term" value="F:metal ion binding"/>
    <property type="evidence" value="ECO:0007669"/>
    <property type="project" value="UniProtKB-KW"/>
</dbReference>
<dbReference type="InterPro" id="IPR014710">
    <property type="entry name" value="RmlC-like_jellyroll"/>
</dbReference>
<dbReference type="PIRSF" id="PIRSF006232">
    <property type="entry name" value="Pirin"/>
    <property type="match status" value="1"/>
</dbReference>
<dbReference type="Pfam" id="PF17954">
    <property type="entry name" value="Pirin_C_2"/>
    <property type="match status" value="1"/>
</dbReference>
<evidence type="ECO:0000256" key="2">
    <source>
        <dbReference type="PIRSR" id="PIRSR006232-1"/>
    </source>
</evidence>
<feature type="domain" description="Pirin N-terminal" evidence="4">
    <location>
        <begin position="10"/>
        <end position="118"/>
    </location>
</feature>
<keyword evidence="2" id="KW-0408">Iron</keyword>
<dbReference type="CDD" id="cd20311">
    <property type="entry name" value="cupin_Yhhw_C"/>
    <property type="match status" value="1"/>
</dbReference>
<dbReference type="CDD" id="cd02910">
    <property type="entry name" value="cupin_Yhhw_N"/>
    <property type="match status" value="1"/>
</dbReference>
<dbReference type="Gene3D" id="2.60.120.10">
    <property type="entry name" value="Jelly Rolls"/>
    <property type="match status" value="2"/>
</dbReference>
<evidence type="ECO:0000256" key="1">
    <source>
        <dbReference type="ARBA" id="ARBA00008416"/>
    </source>
</evidence>
<protein>
    <submittedName>
        <fullName evidence="6">Quercetin 2,3-dioxygenase</fullName>
    </submittedName>
</protein>
<sequence length="231" mass="26050">MVAMRRPKERGQAEHGWLKSCHTFSFASYFDPEHTKFRALRVLNEDWIPSGKGFGTHPHENMEIITYVVEGEIEHKDSMGNGSVIRRGALQRMTAGTGVTHSEFNPTAQETHLLQIWIYTERIGLEPGYEQRDFPSRWKPNELVLLASQTGKRNSLTIHQDVEIYGGLLKTGKQLEHEISLDRHAWIQMIKGQLIVNGIDLQAGDGAAIDEEKLITLAAAESSEFLLFALA</sequence>
<evidence type="ECO:0000259" key="5">
    <source>
        <dbReference type="Pfam" id="PF17954"/>
    </source>
</evidence>
<gene>
    <name evidence="6" type="primary">yhhW</name>
    <name evidence="6" type="ORF">SCARR_03890</name>
</gene>
<keyword evidence="2" id="KW-0479">Metal-binding</keyword>
<dbReference type="EMBL" id="CAAHFH010000002">
    <property type="protein sequence ID" value="VGO21813.1"/>
    <property type="molecule type" value="Genomic_DNA"/>
</dbReference>
<dbReference type="AlphaFoldDB" id="A0A6C2UPE7"/>
<comment type="similarity">
    <text evidence="1 3">Belongs to the pirin family.</text>
</comment>
<feature type="binding site" evidence="2">
    <location>
        <position position="59"/>
    </location>
    <ligand>
        <name>Fe cation</name>
        <dbReference type="ChEBI" id="CHEBI:24875"/>
    </ligand>
</feature>
<name>A0A6C2UPE7_9BACT</name>
<proteinExistence type="inferred from homology"/>
<organism evidence="6 7">
    <name type="scientific">Pontiella sulfatireligans</name>
    <dbReference type="NCBI Taxonomy" id="2750658"/>
    <lineage>
        <taxon>Bacteria</taxon>
        <taxon>Pseudomonadati</taxon>
        <taxon>Kiritimatiellota</taxon>
        <taxon>Kiritimatiellia</taxon>
        <taxon>Kiritimatiellales</taxon>
        <taxon>Pontiellaceae</taxon>
        <taxon>Pontiella</taxon>
    </lineage>
</organism>
<evidence type="ECO:0000259" key="4">
    <source>
        <dbReference type="Pfam" id="PF02678"/>
    </source>
</evidence>
<dbReference type="PANTHER" id="PTHR43212:SF3">
    <property type="entry name" value="QUERCETIN 2,3-DIOXYGENASE"/>
    <property type="match status" value="1"/>
</dbReference>
<feature type="binding site" evidence="2">
    <location>
        <position position="57"/>
    </location>
    <ligand>
        <name>Fe cation</name>
        <dbReference type="ChEBI" id="CHEBI:24875"/>
    </ligand>
</feature>
<feature type="domain" description="Quercetin 2,3-dioxygenase C-terminal cupin" evidence="5">
    <location>
        <begin position="145"/>
        <end position="229"/>
    </location>
</feature>
<dbReference type="InterPro" id="IPR003829">
    <property type="entry name" value="Pirin_N_dom"/>
</dbReference>
<keyword evidence="7" id="KW-1185">Reference proteome</keyword>
<dbReference type="InterPro" id="IPR041602">
    <property type="entry name" value="Quercetinase_C"/>
</dbReference>
<dbReference type="PANTHER" id="PTHR43212">
    <property type="entry name" value="QUERCETIN 2,3-DIOXYGENASE"/>
    <property type="match status" value="1"/>
</dbReference>
<evidence type="ECO:0000313" key="7">
    <source>
        <dbReference type="Proteomes" id="UP000346198"/>
    </source>
</evidence>
<dbReference type="InterPro" id="IPR011051">
    <property type="entry name" value="RmlC_Cupin_sf"/>
</dbReference>
<keyword evidence="6" id="KW-0560">Oxidoreductase</keyword>
<reference evidence="6 7" key="1">
    <citation type="submission" date="2019-04" db="EMBL/GenBank/DDBJ databases">
        <authorList>
            <person name="Van Vliet M D."/>
        </authorList>
    </citation>
    <scope>NUCLEOTIDE SEQUENCE [LARGE SCALE GENOMIC DNA]</scope>
    <source>
        <strain evidence="6 7">F21</strain>
    </source>
</reference>